<dbReference type="PANTHER" id="PTHR43876">
    <property type="entry name" value="UBIQUINONE BIOSYNTHESIS MONOOXYGENASE COQ6, MITOCHONDRIAL"/>
    <property type="match status" value="1"/>
</dbReference>
<comment type="caution">
    <text evidence="9">The sequence shown here is derived from an EMBL/GenBank/DDBJ whole genome shotgun (WGS) entry which is preliminary data.</text>
</comment>
<keyword evidence="7" id="KW-0503">Monooxygenase</keyword>
<evidence type="ECO:0000256" key="6">
    <source>
        <dbReference type="ARBA" id="ARBA00023002"/>
    </source>
</evidence>
<dbReference type="Gene3D" id="3.50.50.60">
    <property type="entry name" value="FAD/NAD(P)-binding domain"/>
    <property type="match status" value="2"/>
</dbReference>
<dbReference type="Proteomes" id="UP000054123">
    <property type="component" value="Unassembled WGS sequence"/>
</dbReference>
<evidence type="ECO:0000256" key="2">
    <source>
        <dbReference type="ARBA" id="ARBA00004749"/>
    </source>
</evidence>
<evidence type="ECO:0000313" key="10">
    <source>
        <dbReference type="Proteomes" id="UP000054123"/>
    </source>
</evidence>
<protein>
    <submittedName>
        <fullName evidence="9">2-octaprenyl-6-methoxyphenyl hydroxylase</fullName>
    </submittedName>
</protein>
<dbReference type="InterPro" id="IPR002938">
    <property type="entry name" value="FAD-bd"/>
</dbReference>
<evidence type="ECO:0000256" key="7">
    <source>
        <dbReference type="ARBA" id="ARBA00023033"/>
    </source>
</evidence>
<keyword evidence="4" id="KW-0285">Flavoprotein</keyword>
<evidence type="ECO:0000313" key="9">
    <source>
        <dbReference type="EMBL" id="EXI63076.1"/>
    </source>
</evidence>
<dbReference type="GO" id="GO:0006744">
    <property type="term" value="P:ubiquinone biosynthetic process"/>
    <property type="evidence" value="ECO:0007669"/>
    <property type="project" value="UniProtKB-UniPathway"/>
</dbReference>
<accession>A0A011MKR6</accession>
<organism evidence="9 10">
    <name type="scientific">Mannheimia granulomatis</name>
    <dbReference type="NCBI Taxonomy" id="85402"/>
    <lineage>
        <taxon>Bacteria</taxon>
        <taxon>Pseudomonadati</taxon>
        <taxon>Pseudomonadota</taxon>
        <taxon>Gammaproteobacteria</taxon>
        <taxon>Pasteurellales</taxon>
        <taxon>Pasteurellaceae</taxon>
        <taxon>Mannheimia</taxon>
    </lineage>
</organism>
<dbReference type="AlphaFoldDB" id="A0A011MKR6"/>
<reference evidence="9 10" key="1">
    <citation type="journal article" date="2014" name="Genome Announc.">
        <title>Genome Sequence of a Presumptive Mannheimia haemolytica Strain with an A1/A6-Cross-Reactive Serotype from a White-Tailed Deer (Odocoileus virginianus).</title>
        <authorList>
            <person name="Lawrence P.K."/>
            <person name="Bey R.F."/>
            <person name="Wiener B."/>
            <person name="Kittichotirat W."/>
            <person name="Bumgarner R.E."/>
        </authorList>
    </citation>
    <scope>NUCLEOTIDE SEQUENCE [LARGE SCALE GENOMIC DNA]</scope>
    <source>
        <strain evidence="9 10">PKL10</strain>
    </source>
</reference>
<evidence type="ECO:0000259" key="8">
    <source>
        <dbReference type="Pfam" id="PF01494"/>
    </source>
</evidence>
<evidence type="ECO:0000256" key="5">
    <source>
        <dbReference type="ARBA" id="ARBA00022827"/>
    </source>
</evidence>
<dbReference type="OrthoDB" id="9769565at2"/>
<dbReference type="InterPro" id="IPR036188">
    <property type="entry name" value="FAD/NAD-bd_sf"/>
</dbReference>
<proteinExistence type="inferred from homology"/>
<dbReference type="InterPro" id="IPR051205">
    <property type="entry name" value="UbiH/COQ6_monooxygenase"/>
</dbReference>
<dbReference type="InterPro" id="IPR010971">
    <property type="entry name" value="UbiH/COQ6"/>
</dbReference>
<dbReference type="EMBL" id="JANJ01000001">
    <property type="protein sequence ID" value="EXI63076.1"/>
    <property type="molecule type" value="Genomic_DNA"/>
</dbReference>
<dbReference type="SUPFAM" id="SSF51905">
    <property type="entry name" value="FAD/NAD(P)-binding domain"/>
    <property type="match status" value="1"/>
</dbReference>
<dbReference type="UniPathway" id="UPA00232"/>
<comment type="pathway">
    <text evidence="2">Cofactor biosynthesis; ubiquinone biosynthesis.</text>
</comment>
<dbReference type="Pfam" id="PF01494">
    <property type="entry name" value="FAD_binding_3"/>
    <property type="match status" value="1"/>
</dbReference>
<keyword evidence="5" id="KW-0274">FAD</keyword>
<comment type="similarity">
    <text evidence="3">Belongs to the UbiH/COQ6 family.</text>
</comment>
<dbReference type="PRINTS" id="PR00420">
    <property type="entry name" value="RNGMNOXGNASE"/>
</dbReference>
<sequence>MKSTDIVIIGGGMVGLALAGLLKDAPCKITIIEKNTPTFDADTIFHRVSAINASSQKMLEQIGAFQYIPSARLSPYSEMFVWEKDSFANIHFDNNDSEIKQLGLSQLGFILENQVIQHSLWRQVSTQSNVDYIVAMPQTLGISDNGAFLTLDNGEMISAKLVVGADGANSWVRNQTQIPLTSRDYQHTALVCNVKTSEKHGKTARQIFAKDSILAFLPLADENLSSIVWSLPPIKADELKNCSEQEFNKALTIAFDNRLGLCELQSLREIYPLTARYARDFAQSRVVLVGDAAHTIHPLAGLGVNLGFADVVTLAKEIQTHLANGEDIGEYRHLRQFERERKAEAVKLLVAMEGLKQLFHGNHPIKKLFRGLGLNATDQLPFIKKLLIQQAIHL</sequence>
<dbReference type="STRING" id="1122190.GCA_000621105_00251"/>
<keyword evidence="10" id="KW-1185">Reference proteome</keyword>
<feature type="domain" description="FAD-binding" evidence="8">
    <location>
        <begin position="4"/>
        <end position="346"/>
    </location>
</feature>
<evidence type="ECO:0000256" key="3">
    <source>
        <dbReference type="ARBA" id="ARBA00005349"/>
    </source>
</evidence>
<name>A0A011MKR6_9PAST</name>
<dbReference type="GO" id="GO:0071949">
    <property type="term" value="F:FAD binding"/>
    <property type="evidence" value="ECO:0007669"/>
    <property type="project" value="InterPro"/>
</dbReference>
<evidence type="ECO:0000256" key="1">
    <source>
        <dbReference type="ARBA" id="ARBA00001974"/>
    </source>
</evidence>
<dbReference type="PANTHER" id="PTHR43876:SF7">
    <property type="entry name" value="UBIQUINONE BIOSYNTHESIS MONOOXYGENASE COQ6, MITOCHONDRIAL"/>
    <property type="match status" value="1"/>
</dbReference>
<dbReference type="GO" id="GO:0019168">
    <property type="term" value="F:2-polyprenylphenol 6-hydroxylase activity"/>
    <property type="evidence" value="ECO:0007669"/>
    <property type="project" value="TreeGrafter"/>
</dbReference>
<dbReference type="PATRIC" id="fig|1450449.3.peg.221"/>
<dbReference type="RefSeq" id="WP_042801639.1">
    <property type="nucleotide sequence ID" value="NZ_AVSP01000004.1"/>
</dbReference>
<gene>
    <name evidence="9" type="ORF">AK33_01340</name>
</gene>
<comment type="cofactor">
    <cofactor evidence="1">
        <name>FAD</name>
        <dbReference type="ChEBI" id="CHEBI:57692"/>
    </cofactor>
</comment>
<keyword evidence="6" id="KW-0560">Oxidoreductase</keyword>
<evidence type="ECO:0000256" key="4">
    <source>
        <dbReference type="ARBA" id="ARBA00022630"/>
    </source>
</evidence>
<dbReference type="NCBIfam" id="TIGR01988">
    <property type="entry name" value="Ubi-OHases"/>
    <property type="match status" value="1"/>
</dbReference>